<dbReference type="InterPro" id="IPR017927">
    <property type="entry name" value="FAD-bd_FR_type"/>
</dbReference>
<dbReference type="STRING" id="1150368.SAMN02927921_03888"/>
<dbReference type="PANTHER" id="PTHR30157">
    <property type="entry name" value="FERRIC REDUCTASE, NADPH-DEPENDENT"/>
    <property type="match status" value="1"/>
</dbReference>
<dbReference type="SUPFAM" id="SSF63380">
    <property type="entry name" value="Riboflavin synthase domain-like"/>
    <property type="match status" value="1"/>
</dbReference>
<dbReference type="InterPro" id="IPR039374">
    <property type="entry name" value="SIP_fam"/>
</dbReference>
<evidence type="ECO:0000313" key="3">
    <source>
        <dbReference type="Proteomes" id="UP000182248"/>
    </source>
</evidence>
<dbReference type="GO" id="GO:0016491">
    <property type="term" value="F:oxidoreductase activity"/>
    <property type="evidence" value="ECO:0007669"/>
    <property type="project" value="InterPro"/>
</dbReference>
<reference evidence="2 3" key="1">
    <citation type="submission" date="2016-11" db="EMBL/GenBank/DDBJ databases">
        <authorList>
            <person name="Jaros S."/>
            <person name="Januszkiewicz K."/>
            <person name="Wedrychowicz H."/>
        </authorList>
    </citation>
    <scope>NUCLEOTIDE SEQUENCE [LARGE SCALE GENOMIC DNA]</scope>
    <source>
        <strain evidence="2 3">CGMCC 1.12145</strain>
    </source>
</reference>
<evidence type="ECO:0000313" key="2">
    <source>
        <dbReference type="EMBL" id="SFW74401.1"/>
    </source>
</evidence>
<gene>
    <name evidence="2" type="ORF">SAMN02927921_03888</name>
</gene>
<keyword evidence="3" id="KW-1185">Reference proteome</keyword>
<dbReference type="PANTHER" id="PTHR30157:SF0">
    <property type="entry name" value="NADPH-DEPENDENT FERRIC-CHELATE REDUCTASE"/>
    <property type="match status" value="1"/>
</dbReference>
<feature type="domain" description="FAD-binding FR-type" evidence="1">
    <location>
        <begin position="18"/>
        <end position="116"/>
    </location>
</feature>
<name>A0A1K1RQM7_9FLAO</name>
<dbReference type="EMBL" id="FPJE01000032">
    <property type="protein sequence ID" value="SFW74401.1"/>
    <property type="molecule type" value="Genomic_DNA"/>
</dbReference>
<sequence>MPTAPKWVNDALETLASSMMRTVEVVETTNINPQLKKIRFKGDYKGLRFELGYSISFRINAKDTRHYTVSYGSRKKGILEVIAHLHGHAPGCNFMKQLQPGDVVKMAIPAGQKQFDPEVKKQLIFGDETSLSLMVAFLPVLQQNEHQYQFYIELDKENKAVPELLRLKNYTVFPKHDVFRNKEKIRNLPVIKNEEWKDANVILTGNVRSLQNFRKVLKEQHHKGKIYAQGFWLEGKKGL</sequence>
<dbReference type="OrthoDB" id="9814826at2"/>
<dbReference type="AlphaFoldDB" id="A0A1K1RQM7"/>
<dbReference type="RefSeq" id="WP_072319122.1">
    <property type="nucleotide sequence ID" value="NZ_FPJE01000032.1"/>
</dbReference>
<organism evidence="2 3">
    <name type="scientific">Sinomicrobium oceani</name>
    <dbReference type="NCBI Taxonomy" id="1150368"/>
    <lineage>
        <taxon>Bacteria</taxon>
        <taxon>Pseudomonadati</taxon>
        <taxon>Bacteroidota</taxon>
        <taxon>Flavobacteriia</taxon>
        <taxon>Flavobacteriales</taxon>
        <taxon>Flavobacteriaceae</taxon>
        <taxon>Sinomicrobium</taxon>
    </lineage>
</organism>
<dbReference type="Proteomes" id="UP000182248">
    <property type="component" value="Unassembled WGS sequence"/>
</dbReference>
<evidence type="ECO:0000259" key="1">
    <source>
        <dbReference type="PROSITE" id="PS51384"/>
    </source>
</evidence>
<proteinExistence type="predicted"/>
<dbReference type="Gene3D" id="2.40.30.10">
    <property type="entry name" value="Translation factors"/>
    <property type="match status" value="1"/>
</dbReference>
<protein>
    <submittedName>
        <fullName evidence="2">NADPH-dependent ferric siderophore reductase, contains FAD-binding and SIP domains</fullName>
    </submittedName>
</protein>
<dbReference type="PROSITE" id="PS51384">
    <property type="entry name" value="FAD_FR"/>
    <property type="match status" value="1"/>
</dbReference>
<accession>A0A1K1RQM7</accession>
<dbReference type="InterPro" id="IPR017938">
    <property type="entry name" value="Riboflavin_synthase-like_b-brl"/>
</dbReference>